<feature type="compositionally biased region" description="Basic and acidic residues" evidence="3">
    <location>
        <begin position="387"/>
        <end position="402"/>
    </location>
</feature>
<proteinExistence type="predicted"/>
<protein>
    <recommendedName>
        <fullName evidence="8">Polymerase nucleotidyl transferase domain-containing protein</fullName>
    </recommendedName>
</protein>
<dbReference type="GO" id="GO:0031499">
    <property type="term" value="C:TRAMP complex"/>
    <property type="evidence" value="ECO:0007669"/>
    <property type="project" value="TreeGrafter"/>
</dbReference>
<dbReference type="GO" id="GO:0003729">
    <property type="term" value="F:mRNA binding"/>
    <property type="evidence" value="ECO:0007669"/>
    <property type="project" value="TreeGrafter"/>
</dbReference>
<feature type="region of interest" description="Disordered" evidence="3">
    <location>
        <begin position="374"/>
        <end position="429"/>
    </location>
</feature>
<dbReference type="SUPFAM" id="SSF81631">
    <property type="entry name" value="PAP/OAS1 substrate-binding domain"/>
    <property type="match status" value="1"/>
</dbReference>
<feature type="compositionally biased region" description="Basic residues" evidence="3">
    <location>
        <begin position="403"/>
        <end position="412"/>
    </location>
</feature>
<keyword evidence="2" id="KW-0460">Magnesium</keyword>
<evidence type="ECO:0000259" key="4">
    <source>
        <dbReference type="Pfam" id="PF03828"/>
    </source>
</evidence>
<comment type="caution">
    <text evidence="6">The sequence shown here is derived from an EMBL/GenBank/DDBJ whole genome shotgun (WGS) entry which is preliminary data.</text>
</comment>
<dbReference type="OrthoDB" id="273917at2759"/>
<feature type="region of interest" description="Disordered" evidence="3">
    <location>
        <begin position="1"/>
        <end position="24"/>
    </location>
</feature>
<accession>A0A024G6S1</accession>
<keyword evidence="7" id="KW-1185">Reference proteome</keyword>
<dbReference type="Gene3D" id="1.10.1410.10">
    <property type="match status" value="2"/>
</dbReference>
<evidence type="ECO:0000259" key="5">
    <source>
        <dbReference type="Pfam" id="PF22600"/>
    </source>
</evidence>
<evidence type="ECO:0000256" key="1">
    <source>
        <dbReference type="ARBA" id="ARBA00022723"/>
    </source>
</evidence>
<name>A0A024G6S1_9STRA</name>
<reference evidence="6 7" key="1">
    <citation type="submission" date="2012-05" db="EMBL/GenBank/DDBJ databases">
        <title>Recombination and specialization in a pathogen metapopulation.</title>
        <authorList>
            <person name="Gardiner A."/>
            <person name="Kemen E."/>
            <person name="Schultz-Larsen T."/>
            <person name="MacLean D."/>
            <person name="Van Oosterhout C."/>
            <person name="Jones J.D.G."/>
        </authorList>
    </citation>
    <scope>NUCLEOTIDE SEQUENCE [LARGE SCALE GENOMIC DNA]</scope>
    <source>
        <strain evidence="6 7">Ac Nc2</strain>
    </source>
</reference>
<dbReference type="SUPFAM" id="SSF81301">
    <property type="entry name" value="Nucleotidyltransferase"/>
    <property type="match status" value="1"/>
</dbReference>
<dbReference type="Pfam" id="PF03828">
    <property type="entry name" value="PAP_assoc"/>
    <property type="match status" value="1"/>
</dbReference>
<feature type="compositionally biased region" description="Polar residues" evidence="3">
    <location>
        <begin position="1"/>
        <end position="23"/>
    </location>
</feature>
<dbReference type="AlphaFoldDB" id="A0A024G6S1"/>
<evidence type="ECO:0000313" key="6">
    <source>
        <dbReference type="EMBL" id="CCI42571.1"/>
    </source>
</evidence>
<dbReference type="InterPro" id="IPR043519">
    <property type="entry name" value="NT_sf"/>
</dbReference>
<dbReference type="PANTHER" id="PTHR23092:SF15">
    <property type="entry name" value="INACTIVE NON-CANONICAL POLY(A) RNA POLYMERASE PROTEIN TRF4-2-RELATED"/>
    <property type="match status" value="1"/>
</dbReference>
<dbReference type="Proteomes" id="UP000053237">
    <property type="component" value="Unassembled WGS sequence"/>
</dbReference>
<sequence>MSNKATQNDNTVETQRMTSSGTCESLEMHLNRRDKATADSVLGRQEAVLLNAKFDSKERKTLSKSQTRLITEKRTEKLNRLVSRHLERSLGLSSLHKVKLSRKANTSPSECTSLKPFKYKEATCSSSKSPRYNTMVKRLHSEIVQIASQTKKTVDSMKIHIAKIIENVTTSVQDLWSDSTIETFGSYSTGLWLPTSDVDLVILNVLENCDLRTTAANLGKLADVLSQQDWVASIVVLETAKVPVIKLVSKDVSIPIDISFETSSTHSGLLARDLVSRYVNELPELYPAAIIMKQLLRERDLNDAYTGGLSSYSIVLMLIHFSLLRRHGRACFEAAAVYASGGIPSVHTAVDDIKTKVSTRSSWKELFTDHRTQHVRDTNIDQSAHSQDTERGSRRNLSDIPKRTQKSSRKSSFRIEQNASGNTDDKSYASVVLAAPKKEKVSVNSTPNERNDESGLKCKEKTASTPFSYAAVAAGKATIAKSSAADHNCKNQKNLSYASIVSAPAKPKSDPHVSISPADFRRALRDIDVSTDAISVTSSSADTEDSSCSCRSQSSEKQAEASVSLERKQAGKEDANELGQYIYEFLEFFGLTFDYRQNGLSIRDGGYIYRLAEFKVAGSQPALVIEDPIHPDSNVGSSSFAFPRVVALFEDLYYTLRYHRPRRFTRSVLSCLLSPPPQSTKP</sequence>
<dbReference type="InterPro" id="IPR045862">
    <property type="entry name" value="Trf4-like"/>
</dbReference>
<dbReference type="CDD" id="cd05402">
    <property type="entry name" value="NT_PAP_TUTase"/>
    <property type="match status" value="1"/>
</dbReference>
<dbReference type="Pfam" id="PF22600">
    <property type="entry name" value="MTPAP-like_central"/>
    <property type="match status" value="1"/>
</dbReference>
<evidence type="ECO:0000256" key="2">
    <source>
        <dbReference type="ARBA" id="ARBA00022842"/>
    </source>
</evidence>
<feature type="domain" description="Poly(A) RNA polymerase mitochondrial-like central palm" evidence="5">
    <location>
        <begin position="145"/>
        <end position="263"/>
    </location>
</feature>
<dbReference type="InParanoid" id="A0A024G6S1"/>
<dbReference type="GO" id="GO:0043634">
    <property type="term" value="P:polyadenylation-dependent ncRNA catabolic process"/>
    <property type="evidence" value="ECO:0007669"/>
    <property type="project" value="TreeGrafter"/>
</dbReference>
<dbReference type="STRING" id="65357.A0A024G6S1"/>
<dbReference type="GO" id="GO:1990817">
    <property type="term" value="F:poly(A) RNA polymerase activity"/>
    <property type="evidence" value="ECO:0007669"/>
    <property type="project" value="InterPro"/>
</dbReference>
<dbReference type="FunCoup" id="A0A024G6S1">
    <property type="interactions" value="372"/>
</dbReference>
<dbReference type="InterPro" id="IPR002058">
    <property type="entry name" value="PAP_assoc"/>
</dbReference>
<organism evidence="6 7">
    <name type="scientific">Albugo candida</name>
    <dbReference type="NCBI Taxonomy" id="65357"/>
    <lineage>
        <taxon>Eukaryota</taxon>
        <taxon>Sar</taxon>
        <taxon>Stramenopiles</taxon>
        <taxon>Oomycota</taxon>
        <taxon>Peronosporomycetes</taxon>
        <taxon>Albuginales</taxon>
        <taxon>Albuginaceae</taxon>
        <taxon>Albugo</taxon>
    </lineage>
</organism>
<dbReference type="InterPro" id="IPR054708">
    <property type="entry name" value="MTPAP-like_central"/>
</dbReference>
<dbReference type="PANTHER" id="PTHR23092">
    <property type="entry name" value="POLY(A) RNA POLYMERASE"/>
    <property type="match status" value="1"/>
</dbReference>
<gene>
    <name evidence="6" type="ORF">BN9_033550</name>
</gene>
<dbReference type="GO" id="GO:0046872">
    <property type="term" value="F:metal ion binding"/>
    <property type="evidence" value="ECO:0007669"/>
    <property type="project" value="UniProtKB-KW"/>
</dbReference>
<evidence type="ECO:0008006" key="8">
    <source>
        <dbReference type="Google" id="ProtNLM"/>
    </source>
</evidence>
<feature type="domain" description="PAP-associated" evidence="4">
    <location>
        <begin position="577"/>
        <end position="632"/>
    </location>
</feature>
<dbReference type="Gene3D" id="3.30.460.10">
    <property type="entry name" value="Beta Polymerase, domain 2"/>
    <property type="match status" value="1"/>
</dbReference>
<dbReference type="GO" id="GO:0005730">
    <property type="term" value="C:nucleolus"/>
    <property type="evidence" value="ECO:0007669"/>
    <property type="project" value="TreeGrafter"/>
</dbReference>
<dbReference type="GO" id="GO:0031123">
    <property type="term" value="P:RNA 3'-end processing"/>
    <property type="evidence" value="ECO:0007669"/>
    <property type="project" value="TreeGrafter"/>
</dbReference>
<keyword evidence="1" id="KW-0479">Metal-binding</keyword>
<dbReference type="EMBL" id="CAIX01000036">
    <property type="protein sequence ID" value="CCI42571.1"/>
    <property type="molecule type" value="Genomic_DNA"/>
</dbReference>
<evidence type="ECO:0000256" key="3">
    <source>
        <dbReference type="SAM" id="MobiDB-lite"/>
    </source>
</evidence>
<dbReference type="FunFam" id="3.30.460.10:FF:000051">
    <property type="entry name" value="DNA2/NAM7 helicase family protein"/>
    <property type="match status" value="1"/>
</dbReference>
<evidence type="ECO:0000313" key="7">
    <source>
        <dbReference type="Proteomes" id="UP000053237"/>
    </source>
</evidence>